<feature type="compositionally biased region" description="Pro residues" evidence="1">
    <location>
        <begin position="793"/>
        <end position="802"/>
    </location>
</feature>
<feature type="compositionally biased region" description="Polar residues" evidence="1">
    <location>
        <begin position="112"/>
        <end position="128"/>
    </location>
</feature>
<proteinExistence type="predicted"/>
<sequence>MSALSPSTSRNWWQLSSKSSKDTLYPSEKTPSRDKRTDGKFNTFASAIGLSTKSKKHPSLAIQSPPPSFTHQPPPQGDPSYSPKKYTNRPPSKSVSSTRSRVDSIEPRTPSDPRSSGSQRHSLLTLSDTDPFAARNVSGLTSPLDPNRLSAYSNSSIPDYTTKKLHVDVPANRGSYASSSSNSNSNMYPEDMSIISSPSWITELPVHNHALPKKKSAGDFGRGTHLLLETAWDDIVDPTGSTMTKSHSSSTLTDKNRLSQPNTSRLPRPPMRARGMTDVGPIPQRSKFLQDDTGKAPSPRTTPDSFVGPSNSAATSPISPRVVVRQPSIQRMGLPLTAPPNQKLPLPPVNDNSTDDDSNLASRLESRHRDSVASTFSSLSLGREIPNQHYIPRNKARERSLMSQPEGLPEGATPSSKSSSPTRTLKRATSQQSLKGSNGSSFSRTVTEPIEKAPRKQRSFHHPRIPLPPMPMPLRHTNSFNNSPSQSAEFSTASTGEGKRDSTSGPSSTPVRKRLFSASSLRRPSTSHSPASITAEDDVRSIFSLSMDSPERNLYMTSSRPTPNPQSASFWEDPDPPSSPQATHVDYTPQQIMSPADMLKFEASVQESLSSSRARGLSVVSSSTVLSTSESEYAPSVMSLQPPPSVMSQNSLGSPQELGRSHSMVGRDFNGGTNMLYSKSRPSTSQGPAYLHSPIDSVESFSPFSPSSSPPPEFVSLPPPPRPRRGTALHTHSNTPPPSASASDVPALKPLAPPPRKQSLPTPTHKQMSRRSIMKKPSFLHIDDDVPDQSRPLPTPPPPPPSRSTGAKLLKHEDSFLDFARDSLDTLRSDTDDRY</sequence>
<feature type="compositionally biased region" description="Basic residues" evidence="1">
    <location>
        <begin position="455"/>
        <end position="464"/>
    </location>
</feature>
<feature type="region of interest" description="Disordered" evidence="1">
    <location>
        <begin position="1"/>
        <end position="129"/>
    </location>
</feature>
<dbReference type="AlphaFoldDB" id="A0A0W0FG67"/>
<feature type="compositionally biased region" description="Polar residues" evidence="1">
    <location>
        <begin position="517"/>
        <end position="532"/>
    </location>
</feature>
<feature type="compositionally biased region" description="Low complexity" evidence="1">
    <location>
        <begin position="740"/>
        <end position="750"/>
    </location>
</feature>
<dbReference type="eggNOG" id="ENOG502SQA7">
    <property type="taxonomic scope" value="Eukaryota"/>
</dbReference>
<dbReference type="Proteomes" id="UP000054988">
    <property type="component" value="Unassembled WGS sequence"/>
</dbReference>
<evidence type="ECO:0000313" key="3">
    <source>
        <dbReference type="Proteomes" id="UP000054988"/>
    </source>
</evidence>
<feature type="compositionally biased region" description="Pro residues" evidence="1">
    <location>
        <begin position="708"/>
        <end position="721"/>
    </location>
</feature>
<dbReference type="EMBL" id="LATX01001990">
    <property type="protein sequence ID" value="KTB35337.1"/>
    <property type="molecule type" value="Genomic_DNA"/>
</dbReference>
<feature type="compositionally biased region" description="Polar residues" evidence="1">
    <location>
        <begin position="43"/>
        <end position="52"/>
    </location>
</feature>
<feature type="compositionally biased region" description="Low complexity" evidence="1">
    <location>
        <begin position="697"/>
        <end position="707"/>
    </location>
</feature>
<organism evidence="2 3">
    <name type="scientific">Moniliophthora roreri</name>
    <name type="common">Frosty pod rot fungus</name>
    <name type="synonym">Monilia roreri</name>
    <dbReference type="NCBI Taxonomy" id="221103"/>
    <lineage>
        <taxon>Eukaryota</taxon>
        <taxon>Fungi</taxon>
        <taxon>Dikarya</taxon>
        <taxon>Basidiomycota</taxon>
        <taxon>Agaricomycotina</taxon>
        <taxon>Agaricomycetes</taxon>
        <taxon>Agaricomycetidae</taxon>
        <taxon>Agaricales</taxon>
        <taxon>Marasmiineae</taxon>
        <taxon>Marasmiaceae</taxon>
        <taxon>Moniliophthora</taxon>
    </lineage>
</organism>
<feature type="region of interest" description="Disordered" evidence="1">
    <location>
        <begin position="628"/>
        <end position="809"/>
    </location>
</feature>
<feature type="compositionally biased region" description="Polar residues" evidence="1">
    <location>
        <begin position="89"/>
        <end position="99"/>
    </location>
</feature>
<feature type="compositionally biased region" description="Polar residues" evidence="1">
    <location>
        <begin position="555"/>
        <end position="569"/>
    </location>
</feature>
<feature type="compositionally biased region" description="Polar residues" evidence="1">
    <location>
        <begin position="299"/>
        <end position="318"/>
    </location>
</feature>
<feature type="compositionally biased region" description="Polar residues" evidence="1">
    <location>
        <begin position="1"/>
        <end position="18"/>
    </location>
</feature>
<feature type="region of interest" description="Disordered" evidence="1">
    <location>
        <begin position="552"/>
        <end position="585"/>
    </location>
</feature>
<evidence type="ECO:0000313" key="2">
    <source>
        <dbReference type="EMBL" id="KTB35337.1"/>
    </source>
</evidence>
<feature type="compositionally biased region" description="Polar residues" evidence="1">
    <location>
        <begin position="428"/>
        <end position="446"/>
    </location>
</feature>
<evidence type="ECO:0000256" key="1">
    <source>
        <dbReference type="SAM" id="MobiDB-lite"/>
    </source>
</evidence>
<feature type="compositionally biased region" description="Polar residues" evidence="1">
    <location>
        <begin position="239"/>
        <end position="265"/>
    </location>
</feature>
<gene>
    <name evidence="2" type="ORF">WG66_11935</name>
</gene>
<feature type="compositionally biased region" description="Polar residues" evidence="1">
    <location>
        <begin position="671"/>
        <end position="687"/>
    </location>
</feature>
<comment type="caution">
    <text evidence="2">The sequence shown here is derived from an EMBL/GenBank/DDBJ whole genome shotgun (WGS) entry which is preliminary data.</text>
</comment>
<feature type="compositionally biased region" description="Polar residues" evidence="1">
    <location>
        <begin position="476"/>
        <end position="495"/>
    </location>
</feature>
<feature type="compositionally biased region" description="Pro residues" evidence="1">
    <location>
        <begin position="64"/>
        <end position="77"/>
    </location>
</feature>
<reference evidence="2 3" key="1">
    <citation type="submission" date="2015-12" db="EMBL/GenBank/DDBJ databases">
        <title>Draft genome sequence of Moniliophthora roreri, the causal agent of frosty pod rot of cacao.</title>
        <authorList>
            <person name="Aime M.C."/>
            <person name="Diaz-Valderrama J.R."/>
            <person name="Kijpornyongpan T."/>
            <person name="Phillips-Mora W."/>
        </authorList>
    </citation>
    <scope>NUCLEOTIDE SEQUENCE [LARGE SCALE GENOMIC DNA]</scope>
    <source>
        <strain evidence="2 3">MCA 2952</strain>
    </source>
</reference>
<feature type="compositionally biased region" description="Basic and acidic residues" evidence="1">
    <location>
        <begin position="100"/>
        <end position="111"/>
    </location>
</feature>
<protein>
    <submittedName>
        <fullName evidence="2">Uncharacterized protein</fullName>
    </submittedName>
</protein>
<feature type="compositionally biased region" description="Low complexity" evidence="1">
    <location>
        <begin position="414"/>
        <end position="423"/>
    </location>
</feature>
<accession>A0A0W0FG67</accession>
<feature type="region of interest" description="Disordered" evidence="1">
    <location>
        <begin position="399"/>
        <end position="534"/>
    </location>
</feature>
<feature type="region of interest" description="Disordered" evidence="1">
    <location>
        <begin position="239"/>
        <end position="376"/>
    </location>
</feature>
<feature type="compositionally biased region" description="Basic and acidic residues" evidence="1">
    <location>
        <begin position="30"/>
        <end position="39"/>
    </location>
</feature>
<name>A0A0W0FG67_MONRR</name>